<evidence type="ECO:0000313" key="2">
    <source>
        <dbReference type="EMBL" id="KKN54692.1"/>
    </source>
</evidence>
<feature type="compositionally biased region" description="Low complexity" evidence="1">
    <location>
        <begin position="332"/>
        <end position="357"/>
    </location>
</feature>
<name>A0A0F9RXP0_9ZZZZ</name>
<gene>
    <name evidence="2" type="ORF">LCGC14_0589610</name>
</gene>
<accession>A0A0F9RXP0</accession>
<dbReference type="AlphaFoldDB" id="A0A0F9RXP0"/>
<dbReference type="EMBL" id="LAZR01000917">
    <property type="protein sequence ID" value="KKN54692.1"/>
    <property type="molecule type" value="Genomic_DNA"/>
</dbReference>
<feature type="region of interest" description="Disordered" evidence="1">
    <location>
        <begin position="293"/>
        <end position="381"/>
    </location>
</feature>
<reference evidence="2" key="1">
    <citation type="journal article" date="2015" name="Nature">
        <title>Complex archaea that bridge the gap between prokaryotes and eukaryotes.</title>
        <authorList>
            <person name="Spang A."/>
            <person name="Saw J.H."/>
            <person name="Jorgensen S.L."/>
            <person name="Zaremba-Niedzwiedzka K."/>
            <person name="Martijn J."/>
            <person name="Lind A.E."/>
            <person name="van Eijk R."/>
            <person name="Schleper C."/>
            <person name="Guy L."/>
            <person name="Ettema T.J."/>
        </authorList>
    </citation>
    <scope>NUCLEOTIDE SEQUENCE</scope>
</reference>
<organism evidence="2">
    <name type="scientific">marine sediment metagenome</name>
    <dbReference type="NCBI Taxonomy" id="412755"/>
    <lineage>
        <taxon>unclassified sequences</taxon>
        <taxon>metagenomes</taxon>
        <taxon>ecological metagenomes</taxon>
    </lineage>
</organism>
<feature type="compositionally biased region" description="Gly residues" evidence="1">
    <location>
        <begin position="297"/>
        <end position="306"/>
    </location>
</feature>
<proteinExistence type="predicted"/>
<evidence type="ECO:0000256" key="1">
    <source>
        <dbReference type="SAM" id="MobiDB-lite"/>
    </source>
</evidence>
<protein>
    <submittedName>
        <fullName evidence="2">Uncharacterized protein</fullName>
    </submittedName>
</protein>
<comment type="caution">
    <text evidence="2">The sequence shown here is derived from an EMBL/GenBank/DDBJ whole genome shotgun (WGS) entry which is preliminary data.</text>
</comment>
<sequence length="381" mass="40385">MAKSYLKETVKQSRPMATAAELVECLQENDLGVKEGKRAMWRLLGRLSPFYKSEVQRLRDKYLAERYHLRDANRMAMLDLAATLPTAHELPDGLLDSLRPGGIPDPKGGVGAYAARDKAAQEAMSGNLAMMKGVPPEDSDAVELLEKTNALPPPTTPVPKRQASLETQFEQLSARVRECSVGKRTGIGHSVVWVSANLRTPLNRIDGEGVPGPEALAMLLWAQQNETEYRRLYDCKRIPSRGIAEDQEKGFIDTGDPIEDIIARIRKAGMPESPVIPESGESHVQVRHLQAAEPGGDHAGSQGGVHGVPELPVAGREGDDSGREGGPGGHPDGSPGADIPGPESDEAGAAPAPAVDAGGNGQDENRGFPSSGGEAGTGTAP</sequence>